<dbReference type="Proteomes" id="UP000007802">
    <property type="component" value="Unassembled WGS sequence"/>
</dbReference>
<gene>
    <name evidence="2" type="ORF">BDDG_11737</name>
</gene>
<evidence type="ECO:0000313" key="2">
    <source>
        <dbReference type="EMBL" id="KMW66820.1"/>
    </source>
</evidence>
<name>A0A0J9ENG0_AJEDA</name>
<protein>
    <submittedName>
        <fullName evidence="2">Uncharacterized protein</fullName>
    </submittedName>
</protein>
<feature type="region of interest" description="Disordered" evidence="1">
    <location>
        <begin position="28"/>
        <end position="82"/>
    </location>
</feature>
<reference evidence="2" key="1">
    <citation type="submission" date="2010-03" db="EMBL/GenBank/DDBJ databases">
        <title>Annotation of Blastomyces dermatitidis strain ATCC 18188.</title>
        <authorList>
            <consortium name="The Broad Institute Genome Sequencing Platform"/>
            <consortium name="Broad Institute Genome Sequencing Center for Infectious Disease."/>
            <person name="Cuomo C."/>
            <person name="Klein B."/>
            <person name="Sullivan T."/>
            <person name="Heitman J."/>
            <person name="Young S."/>
            <person name="Zeng Q."/>
            <person name="Gargeya S."/>
            <person name="Alvarado L."/>
            <person name="Berlin A.M."/>
            <person name="Chapman S.B."/>
            <person name="Chen Z."/>
            <person name="Freedman E."/>
            <person name="Gellesch M."/>
            <person name="Goldberg J."/>
            <person name="Griggs A."/>
            <person name="Gujja S."/>
            <person name="Heilman E."/>
            <person name="Heiman D."/>
            <person name="Howarth C."/>
            <person name="Mehta T."/>
            <person name="Neiman D."/>
            <person name="Pearson M."/>
            <person name="Roberts A."/>
            <person name="Saif S."/>
            <person name="Shea T."/>
            <person name="Shenoy N."/>
            <person name="Sisk P."/>
            <person name="Stolte C."/>
            <person name="Sykes S."/>
            <person name="White J."/>
            <person name="Yandava C."/>
            <person name="Haas B."/>
            <person name="Nusbaum C."/>
            <person name="Birren B."/>
        </authorList>
    </citation>
    <scope>NUCLEOTIDE SEQUENCE</scope>
    <source>
        <strain evidence="2">ATCC 18188</strain>
    </source>
</reference>
<sequence>MKKVFRTAKRNDINRIQEVHKCDCHPWRYSVPQEAKRTPSPTECQKGPRTGGSGDDVKVPRTSLPKNLPRKSRPVISQPTPT</sequence>
<evidence type="ECO:0000256" key="1">
    <source>
        <dbReference type="SAM" id="MobiDB-lite"/>
    </source>
</evidence>
<proteinExistence type="predicted"/>
<organism evidence="2">
    <name type="scientific">Ajellomyces dermatitidis (strain ATCC 18188 / CBS 674.68)</name>
    <name type="common">Blastomyces dermatitidis</name>
    <dbReference type="NCBI Taxonomy" id="653446"/>
    <lineage>
        <taxon>Eukaryota</taxon>
        <taxon>Fungi</taxon>
        <taxon>Dikarya</taxon>
        <taxon>Ascomycota</taxon>
        <taxon>Pezizomycotina</taxon>
        <taxon>Eurotiomycetes</taxon>
        <taxon>Eurotiomycetidae</taxon>
        <taxon>Onygenales</taxon>
        <taxon>Ajellomycetaceae</taxon>
        <taxon>Blastomyces</taxon>
    </lineage>
</organism>
<dbReference type="EMBL" id="GG749411">
    <property type="protein sequence ID" value="KMW66820.1"/>
    <property type="molecule type" value="Genomic_DNA"/>
</dbReference>
<dbReference type="AlphaFoldDB" id="A0A0J9ENG0"/>
<accession>A0A0J9ENG0</accession>